<sequence length="154" mass="18483">MLKDKLDQENLINEIINIYKQKLLIYKQILKLTKEQQQAIEKKEWQNLKQIIEDKEKKINNIEKLEAQLISYKRQLAQQNNLQLDAKEFKEIIENIYQIMHQINKLEKDNQEQIINQKNKVQKKMQDINAGLNINRAYDGAVNNYEGKFIDNKK</sequence>
<keyword evidence="4" id="KW-1185">Reference proteome</keyword>
<dbReference type="GO" id="GO:0044780">
    <property type="term" value="P:bacterial-type flagellum assembly"/>
    <property type="evidence" value="ECO:0007669"/>
    <property type="project" value="InterPro"/>
</dbReference>
<evidence type="ECO:0000313" key="3">
    <source>
        <dbReference type="EMBL" id="SJZ44036.1"/>
    </source>
</evidence>
<evidence type="ECO:0000256" key="2">
    <source>
        <dbReference type="SAM" id="Coils"/>
    </source>
</evidence>
<accession>A0A1T4KNN0</accession>
<name>A0A1T4KNN0_9FIRM</name>
<dbReference type="STRING" id="142842.SAMN02745118_00853"/>
<keyword evidence="2" id="KW-0175">Coiled coil</keyword>
<organism evidence="3 4">
    <name type="scientific">Selenihalanaerobacter shriftii</name>
    <dbReference type="NCBI Taxonomy" id="142842"/>
    <lineage>
        <taxon>Bacteria</taxon>
        <taxon>Bacillati</taxon>
        <taxon>Bacillota</taxon>
        <taxon>Clostridia</taxon>
        <taxon>Halanaerobiales</taxon>
        <taxon>Halobacteroidaceae</taxon>
        <taxon>Selenihalanaerobacter</taxon>
    </lineage>
</organism>
<dbReference type="Pfam" id="PF05130">
    <property type="entry name" value="FlgN"/>
    <property type="match status" value="1"/>
</dbReference>
<reference evidence="4" key="1">
    <citation type="submission" date="2017-02" db="EMBL/GenBank/DDBJ databases">
        <authorList>
            <person name="Varghese N."/>
            <person name="Submissions S."/>
        </authorList>
    </citation>
    <scope>NUCLEOTIDE SEQUENCE [LARGE SCALE GENOMIC DNA]</scope>
    <source>
        <strain evidence="4">ATCC BAA-73</strain>
    </source>
</reference>
<evidence type="ECO:0000313" key="4">
    <source>
        <dbReference type="Proteomes" id="UP000190625"/>
    </source>
</evidence>
<evidence type="ECO:0000256" key="1">
    <source>
        <dbReference type="ARBA" id="ARBA00022795"/>
    </source>
</evidence>
<gene>
    <name evidence="3" type="ORF">SAMN02745118_00853</name>
</gene>
<dbReference type="AlphaFoldDB" id="A0A1T4KNN0"/>
<feature type="coiled-coil region" evidence="2">
    <location>
        <begin position="45"/>
        <end position="82"/>
    </location>
</feature>
<dbReference type="SUPFAM" id="SSF140566">
    <property type="entry name" value="FlgN-like"/>
    <property type="match status" value="1"/>
</dbReference>
<dbReference type="InterPro" id="IPR036679">
    <property type="entry name" value="FlgN-like_sf"/>
</dbReference>
<dbReference type="InterPro" id="IPR007809">
    <property type="entry name" value="FlgN-like"/>
</dbReference>
<protein>
    <submittedName>
        <fullName evidence="3">FlgN protein</fullName>
    </submittedName>
</protein>
<proteinExistence type="predicted"/>
<dbReference type="Proteomes" id="UP000190625">
    <property type="component" value="Unassembled WGS sequence"/>
</dbReference>
<dbReference type="EMBL" id="FUWM01000006">
    <property type="protein sequence ID" value="SJZ44036.1"/>
    <property type="molecule type" value="Genomic_DNA"/>
</dbReference>
<keyword evidence="1" id="KW-1005">Bacterial flagellum biogenesis</keyword>